<accession>A0AAV2SSH1</accession>
<sequence>MYTGYRFFYINNYNYRRGAVIGFNSLRLGGIMKLSFILILTMASILAVSGNPFKWDHVNSRNFRCGAWTPCKPKYYCDYFKNVCILRWVRSGTPRNFKCDARTPCATGYYCDHNITSMSVFQGLPLTQDWCMSKMH</sequence>
<protein>
    <submittedName>
        <fullName evidence="1">Uncharacterized protein</fullName>
    </submittedName>
</protein>
<dbReference type="AlphaFoldDB" id="A0AAV2SSH1"/>
<keyword evidence="2" id="KW-1185">Reference proteome</keyword>
<dbReference type="Proteomes" id="UP001497623">
    <property type="component" value="Unassembled WGS sequence"/>
</dbReference>
<evidence type="ECO:0000313" key="1">
    <source>
        <dbReference type="EMBL" id="CAL4245962.1"/>
    </source>
</evidence>
<reference evidence="1 2" key="1">
    <citation type="submission" date="2024-05" db="EMBL/GenBank/DDBJ databases">
        <authorList>
            <person name="Wallberg A."/>
        </authorList>
    </citation>
    <scope>NUCLEOTIDE SEQUENCE [LARGE SCALE GENOMIC DNA]</scope>
</reference>
<organism evidence="1 2">
    <name type="scientific">Meganyctiphanes norvegica</name>
    <name type="common">Northern krill</name>
    <name type="synonym">Thysanopoda norvegica</name>
    <dbReference type="NCBI Taxonomy" id="48144"/>
    <lineage>
        <taxon>Eukaryota</taxon>
        <taxon>Metazoa</taxon>
        <taxon>Ecdysozoa</taxon>
        <taxon>Arthropoda</taxon>
        <taxon>Crustacea</taxon>
        <taxon>Multicrustacea</taxon>
        <taxon>Malacostraca</taxon>
        <taxon>Eumalacostraca</taxon>
        <taxon>Eucarida</taxon>
        <taxon>Euphausiacea</taxon>
        <taxon>Euphausiidae</taxon>
        <taxon>Meganyctiphanes</taxon>
    </lineage>
</organism>
<comment type="caution">
    <text evidence="1">The sequence shown here is derived from an EMBL/GenBank/DDBJ whole genome shotgun (WGS) entry which is preliminary data.</text>
</comment>
<proteinExistence type="predicted"/>
<dbReference type="EMBL" id="CAXKWB010142699">
    <property type="protein sequence ID" value="CAL4245962.1"/>
    <property type="molecule type" value="Genomic_DNA"/>
</dbReference>
<evidence type="ECO:0000313" key="2">
    <source>
        <dbReference type="Proteomes" id="UP001497623"/>
    </source>
</evidence>
<feature type="non-terminal residue" evidence="1">
    <location>
        <position position="136"/>
    </location>
</feature>
<gene>
    <name evidence="1" type="ORF">MNOR_LOCUS41165</name>
</gene>
<name>A0AAV2SSH1_MEGNR</name>